<keyword evidence="3" id="KW-1185">Reference proteome</keyword>
<sequence>MVLTGVRISKIQGRVTRWKSLKAYMIIDYLEIVFWFAVVVLAFMGVSRTCRGETCALGVIVALIALLLSCFAGWLAIVATLDHRFFRSYGAERAGESK</sequence>
<evidence type="ECO:0000256" key="1">
    <source>
        <dbReference type="SAM" id="Phobius"/>
    </source>
</evidence>
<dbReference type="Proteomes" id="UP001175261">
    <property type="component" value="Unassembled WGS sequence"/>
</dbReference>
<proteinExistence type="predicted"/>
<comment type="caution">
    <text evidence="2">The sequence shown here is derived from an EMBL/GenBank/DDBJ whole genome shotgun (WGS) entry which is preliminary data.</text>
</comment>
<name>A0AA39G9G9_SARSR</name>
<organism evidence="2 3">
    <name type="scientific">Sarocladium strictum</name>
    <name type="common">Black bundle disease fungus</name>
    <name type="synonym">Acremonium strictum</name>
    <dbReference type="NCBI Taxonomy" id="5046"/>
    <lineage>
        <taxon>Eukaryota</taxon>
        <taxon>Fungi</taxon>
        <taxon>Dikarya</taxon>
        <taxon>Ascomycota</taxon>
        <taxon>Pezizomycotina</taxon>
        <taxon>Sordariomycetes</taxon>
        <taxon>Hypocreomycetidae</taxon>
        <taxon>Hypocreales</taxon>
        <taxon>Sarocladiaceae</taxon>
        <taxon>Sarocladium</taxon>
    </lineage>
</organism>
<reference evidence="2" key="1">
    <citation type="submission" date="2022-10" db="EMBL/GenBank/DDBJ databases">
        <title>Determination and structural analysis of whole genome sequence of Sarocladium strictum F4-1.</title>
        <authorList>
            <person name="Hu L."/>
            <person name="Jiang Y."/>
        </authorList>
    </citation>
    <scope>NUCLEOTIDE SEQUENCE</scope>
    <source>
        <strain evidence="2">F4-1</strain>
    </source>
</reference>
<evidence type="ECO:0000313" key="2">
    <source>
        <dbReference type="EMBL" id="KAK0383170.1"/>
    </source>
</evidence>
<keyword evidence="1" id="KW-1133">Transmembrane helix</keyword>
<protein>
    <submittedName>
        <fullName evidence="2">Uncharacterized protein</fullName>
    </submittedName>
</protein>
<evidence type="ECO:0000313" key="3">
    <source>
        <dbReference type="Proteomes" id="UP001175261"/>
    </source>
</evidence>
<dbReference type="AlphaFoldDB" id="A0AA39G9G9"/>
<accession>A0AA39G9G9</accession>
<keyword evidence="1" id="KW-0472">Membrane</keyword>
<feature type="transmembrane region" description="Helical" evidence="1">
    <location>
        <begin position="56"/>
        <end position="79"/>
    </location>
</feature>
<keyword evidence="1" id="KW-0812">Transmembrane</keyword>
<gene>
    <name evidence="2" type="ORF">NLU13_9083</name>
</gene>
<dbReference type="EMBL" id="JAPDFR010000009">
    <property type="protein sequence ID" value="KAK0383170.1"/>
    <property type="molecule type" value="Genomic_DNA"/>
</dbReference>
<feature type="transmembrane region" description="Helical" evidence="1">
    <location>
        <begin position="21"/>
        <end position="44"/>
    </location>
</feature>